<dbReference type="PANTHER" id="PTHR10073">
    <property type="entry name" value="DNA MISMATCH REPAIR PROTEIN MLH, PMS, MUTL"/>
    <property type="match status" value="1"/>
</dbReference>
<keyword evidence="4" id="KW-0234">DNA repair</keyword>
<dbReference type="NCBIfam" id="TIGR00585">
    <property type="entry name" value="mutl"/>
    <property type="match status" value="1"/>
</dbReference>
<dbReference type="SUPFAM" id="SSF55874">
    <property type="entry name" value="ATPase domain of HSP90 chaperone/DNA topoisomerase II/histidine kinase"/>
    <property type="match status" value="1"/>
</dbReference>
<comment type="caution">
    <text evidence="7">The sequence shown here is derived from an EMBL/GenBank/DDBJ whole genome shotgun (WGS) entry which is preliminary data.</text>
</comment>
<dbReference type="SUPFAM" id="SSF54211">
    <property type="entry name" value="Ribosomal protein S5 domain 2-like"/>
    <property type="match status" value="1"/>
</dbReference>
<gene>
    <name evidence="7" type="ORF">WICMUC_004112</name>
</gene>
<dbReference type="GO" id="GO:0032389">
    <property type="term" value="C:MutLalpha complex"/>
    <property type="evidence" value="ECO:0007669"/>
    <property type="project" value="TreeGrafter"/>
</dbReference>
<keyword evidence="5" id="KW-0539">Nucleus</keyword>
<dbReference type="Gene3D" id="3.30.230.10">
    <property type="match status" value="1"/>
</dbReference>
<dbReference type="Pfam" id="PF01119">
    <property type="entry name" value="DNA_mis_repair"/>
    <property type="match status" value="1"/>
</dbReference>
<dbReference type="CDD" id="cd16926">
    <property type="entry name" value="HATPase_MutL-MLH-PMS-like"/>
    <property type="match status" value="1"/>
</dbReference>
<evidence type="ECO:0000256" key="4">
    <source>
        <dbReference type="ARBA" id="ARBA00023204"/>
    </source>
</evidence>
<keyword evidence="8" id="KW-1185">Reference proteome</keyword>
<dbReference type="EMBL" id="JAEUBF010001113">
    <property type="protein sequence ID" value="KAH3672706.1"/>
    <property type="molecule type" value="Genomic_DNA"/>
</dbReference>
<dbReference type="InterPro" id="IPR038973">
    <property type="entry name" value="MutL/Mlh/Pms-like"/>
</dbReference>
<dbReference type="InterPro" id="IPR002099">
    <property type="entry name" value="MutL/Mlh/PMS"/>
</dbReference>
<dbReference type="InterPro" id="IPR013507">
    <property type="entry name" value="DNA_mismatch_S5_2-like"/>
</dbReference>
<evidence type="ECO:0000313" key="8">
    <source>
        <dbReference type="Proteomes" id="UP000769528"/>
    </source>
</evidence>
<dbReference type="GO" id="GO:0030983">
    <property type="term" value="F:mismatched DNA binding"/>
    <property type="evidence" value="ECO:0007669"/>
    <property type="project" value="InterPro"/>
</dbReference>
<evidence type="ECO:0000259" key="6">
    <source>
        <dbReference type="SMART" id="SM01340"/>
    </source>
</evidence>
<dbReference type="GO" id="GO:0006298">
    <property type="term" value="P:mismatch repair"/>
    <property type="evidence" value="ECO:0007669"/>
    <property type="project" value="InterPro"/>
</dbReference>
<dbReference type="OrthoDB" id="10263226at2759"/>
<accession>A0A9P8TB78</accession>
<proteinExistence type="inferred from homology"/>
<dbReference type="InterPro" id="IPR020568">
    <property type="entry name" value="Ribosomal_Su5_D2-typ_SF"/>
</dbReference>
<evidence type="ECO:0000256" key="5">
    <source>
        <dbReference type="ARBA" id="ARBA00023242"/>
    </source>
</evidence>
<dbReference type="GO" id="GO:0005524">
    <property type="term" value="F:ATP binding"/>
    <property type="evidence" value="ECO:0007669"/>
    <property type="project" value="InterPro"/>
</dbReference>
<evidence type="ECO:0000256" key="3">
    <source>
        <dbReference type="ARBA" id="ARBA00022763"/>
    </source>
</evidence>
<keyword evidence="3" id="KW-0227">DNA damage</keyword>
<sequence>MATISRIKALDPTVINRIAAGEIIIAPVNALKELLENSIDAGSTIIEILAKDGGIKLLQITDNGSGIDENDLPILCHRFTTSKLTKFEDLTSIETYGFRGEALASISHIAHLSVLTRTRKSSCGWKAIYSDGELTQQNGSNDPIPAAGKIGTTFTIEDFFYNVPSRLRALKTANDEFTKILDVIGRYAIHCNNVGFSCKKFGDSHYLLNTRPNLPIQERIRAVFGSSISNDLVQIDIENGFNDLGVKRVYGQVTSPNFNNKKPIQPVFFINNRLVSNDTLRRALLSSMNRFLPKGHKPFIYLSLSIDPRNLDVNVHPTKREVKFLNEDEIIDRICLKVIEELSKIDSSRNFSTQTLKDTDRKNLQESDSSQAYKKPKYDYNLVRVDSQQSKITSYLFKPEMDSQGMDTSKLSSTLIQAKEYTVVPKETVDHNLQSIIDLREEVKQNTSKKLTNIFTNISYIGIVDPRRRLCSVQHDVKLLLIDYGAILNELFYQIALWNFGNYGILILKAEAESSSVSIEKLLLPLYNSEFNPNQTIQDIQSTLEENSEMFEEYFSLKFENGTICQLPLLIKNYTPPLSKLSIFIYNLATKINYNDEKECLKGILKHIALLYVPLSFGASDEFQTDTLNEILENVLVPHLRKNFLAPIGLNSDIVEIANLPGLYKVFERC</sequence>
<dbReference type="InterPro" id="IPR014721">
    <property type="entry name" value="Ribsml_uS5_D2-typ_fold_subgr"/>
</dbReference>
<dbReference type="GO" id="GO:0016887">
    <property type="term" value="F:ATP hydrolysis activity"/>
    <property type="evidence" value="ECO:0007669"/>
    <property type="project" value="InterPro"/>
</dbReference>
<dbReference type="InterPro" id="IPR036890">
    <property type="entry name" value="HATPase_C_sf"/>
</dbReference>
<dbReference type="InterPro" id="IPR032189">
    <property type="entry name" value="Mlh1_C"/>
</dbReference>
<dbReference type="PROSITE" id="PS00058">
    <property type="entry name" value="DNA_MISMATCH_REPAIR_1"/>
    <property type="match status" value="1"/>
</dbReference>
<dbReference type="InterPro" id="IPR014762">
    <property type="entry name" value="DNA_mismatch_repair_CS"/>
</dbReference>
<protein>
    <recommendedName>
        <fullName evidence="6">DNA mismatch repair protein S5 domain-containing protein</fullName>
    </recommendedName>
</protein>
<dbReference type="Proteomes" id="UP000769528">
    <property type="component" value="Unassembled WGS sequence"/>
</dbReference>
<comment type="subcellular location">
    <subcellularLocation>
        <location evidence="1">Nucleus</location>
    </subcellularLocation>
</comment>
<reference evidence="7" key="2">
    <citation type="submission" date="2021-01" db="EMBL/GenBank/DDBJ databases">
        <authorList>
            <person name="Schikora-Tamarit M.A."/>
        </authorList>
    </citation>
    <scope>NUCLEOTIDE SEQUENCE</scope>
    <source>
        <strain evidence="7">CBS6341</strain>
    </source>
</reference>
<name>A0A9P8TB78_9ASCO</name>
<dbReference type="AlphaFoldDB" id="A0A9P8TB78"/>
<dbReference type="Gene3D" id="3.30.565.10">
    <property type="entry name" value="Histidine kinase-like ATPase, C-terminal domain"/>
    <property type="match status" value="1"/>
</dbReference>
<organism evidence="7 8">
    <name type="scientific">Wickerhamomyces mucosus</name>
    <dbReference type="NCBI Taxonomy" id="1378264"/>
    <lineage>
        <taxon>Eukaryota</taxon>
        <taxon>Fungi</taxon>
        <taxon>Dikarya</taxon>
        <taxon>Ascomycota</taxon>
        <taxon>Saccharomycotina</taxon>
        <taxon>Saccharomycetes</taxon>
        <taxon>Phaffomycetales</taxon>
        <taxon>Wickerhamomycetaceae</taxon>
        <taxon>Wickerhamomyces</taxon>
    </lineage>
</organism>
<evidence type="ECO:0000313" key="7">
    <source>
        <dbReference type="EMBL" id="KAH3672706.1"/>
    </source>
</evidence>
<comment type="similarity">
    <text evidence="2">Belongs to the DNA mismatch repair MutL/HexB family.</text>
</comment>
<dbReference type="FunFam" id="3.30.230.10:FF:000014">
    <property type="entry name" value="DNA mismatch repair protein Mlh1"/>
    <property type="match status" value="1"/>
</dbReference>
<dbReference type="GO" id="GO:0140664">
    <property type="term" value="F:ATP-dependent DNA damage sensor activity"/>
    <property type="evidence" value="ECO:0007669"/>
    <property type="project" value="InterPro"/>
</dbReference>
<dbReference type="FunFam" id="3.30.565.10:FF:000079">
    <property type="entry name" value="DNA mismatch repair protein MLH"/>
    <property type="match status" value="1"/>
</dbReference>
<dbReference type="Pfam" id="PF16413">
    <property type="entry name" value="Mlh1_C"/>
    <property type="match status" value="1"/>
</dbReference>
<evidence type="ECO:0000256" key="1">
    <source>
        <dbReference type="ARBA" id="ARBA00004123"/>
    </source>
</evidence>
<dbReference type="PANTHER" id="PTHR10073:SF12">
    <property type="entry name" value="DNA MISMATCH REPAIR PROTEIN MLH1"/>
    <property type="match status" value="1"/>
</dbReference>
<dbReference type="SMART" id="SM01340">
    <property type="entry name" value="DNA_mis_repair"/>
    <property type="match status" value="1"/>
</dbReference>
<reference evidence="7" key="1">
    <citation type="journal article" date="2021" name="Open Biol.">
        <title>Shared evolutionary footprints suggest mitochondrial oxidative damage underlies multiple complex I losses in fungi.</title>
        <authorList>
            <person name="Schikora-Tamarit M.A."/>
            <person name="Marcet-Houben M."/>
            <person name="Nosek J."/>
            <person name="Gabaldon T."/>
        </authorList>
    </citation>
    <scope>NUCLEOTIDE SEQUENCE</scope>
    <source>
        <strain evidence="7">CBS6341</strain>
    </source>
</reference>
<evidence type="ECO:0000256" key="2">
    <source>
        <dbReference type="ARBA" id="ARBA00006082"/>
    </source>
</evidence>
<dbReference type="GO" id="GO:0061982">
    <property type="term" value="P:meiosis I cell cycle process"/>
    <property type="evidence" value="ECO:0007669"/>
    <property type="project" value="UniProtKB-ARBA"/>
</dbReference>
<feature type="domain" description="DNA mismatch repair protein S5" evidence="6">
    <location>
        <begin position="220"/>
        <end position="343"/>
    </location>
</feature>
<dbReference type="Pfam" id="PF13589">
    <property type="entry name" value="HATPase_c_3"/>
    <property type="match status" value="1"/>
</dbReference>